<gene>
    <name evidence="1" type="primary">ORF222515</name>
</gene>
<reference evidence="1" key="1">
    <citation type="submission" date="2014-12" db="EMBL/GenBank/DDBJ databases">
        <title>Insight into the proteome of Arion vulgaris.</title>
        <authorList>
            <person name="Aradska J."/>
            <person name="Bulat T."/>
            <person name="Smidak R."/>
            <person name="Sarate P."/>
            <person name="Gangsoo J."/>
            <person name="Sialana F."/>
            <person name="Bilban M."/>
            <person name="Lubec G."/>
        </authorList>
    </citation>
    <scope>NUCLEOTIDE SEQUENCE</scope>
    <source>
        <tissue evidence="1">Skin</tissue>
    </source>
</reference>
<protein>
    <submittedName>
        <fullName evidence="1">Uncharacterized protein</fullName>
    </submittedName>
</protein>
<organism evidence="1">
    <name type="scientific">Arion vulgaris</name>
    <dbReference type="NCBI Taxonomy" id="1028688"/>
    <lineage>
        <taxon>Eukaryota</taxon>
        <taxon>Metazoa</taxon>
        <taxon>Spiralia</taxon>
        <taxon>Lophotrochozoa</taxon>
        <taxon>Mollusca</taxon>
        <taxon>Gastropoda</taxon>
        <taxon>Heterobranchia</taxon>
        <taxon>Euthyneura</taxon>
        <taxon>Panpulmonata</taxon>
        <taxon>Eupulmonata</taxon>
        <taxon>Stylommatophora</taxon>
        <taxon>Helicina</taxon>
        <taxon>Arionoidea</taxon>
        <taxon>Arionidae</taxon>
        <taxon>Arion</taxon>
    </lineage>
</organism>
<feature type="non-terminal residue" evidence="1">
    <location>
        <position position="76"/>
    </location>
</feature>
<proteinExistence type="predicted"/>
<name>A0A0B7C692_9EUPU</name>
<evidence type="ECO:0000313" key="1">
    <source>
        <dbReference type="EMBL" id="CEK99950.1"/>
    </source>
</evidence>
<dbReference type="EMBL" id="HACG01053079">
    <property type="protein sequence ID" value="CEK99950.1"/>
    <property type="molecule type" value="Transcribed_RNA"/>
</dbReference>
<feature type="non-terminal residue" evidence="1">
    <location>
        <position position="1"/>
    </location>
</feature>
<accession>A0A0B7C692</accession>
<dbReference type="AlphaFoldDB" id="A0A0B7C692"/>
<sequence>WYHVQKNGWKCHIGTARSDPTNCLTYIWVCACDTVCIYNPGHKTRQYHKKNGQYFDVSSAEACILTVDDVLGSQAG</sequence>